<dbReference type="PANTHER" id="PTHR13696:SF96">
    <property type="entry name" value="COBQ_COBB_MIND_PARA NUCLEOTIDE BINDING DOMAIN-CONTAINING PROTEIN"/>
    <property type="match status" value="1"/>
</dbReference>
<protein>
    <recommendedName>
        <fullName evidence="1">AAA domain-containing protein</fullName>
    </recommendedName>
</protein>
<dbReference type="PANTHER" id="PTHR13696">
    <property type="entry name" value="P-LOOP CONTAINING NUCLEOSIDE TRIPHOSPHATE HYDROLASE"/>
    <property type="match status" value="1"/>
</dbReference>
<dbReference type="InterPro" id="IPR050678">
    <property type="entry name" value="DNA_Partitioning_ATPase"/>
</dbReference>
<dbReference type="Gene3D" id="3.40.50.300">
    <property type="entry name" value="P-loop containing nucleotide triphosphate hydrolases"/>
    <property type="match status" value="1"/>
</dbReference>
<dbReference type="InterPro" id="IPR025669">
    <property type="entry name" value="AAA_dom"/>
</dbReference>
<evidence type="ECO:0000313" key="3">
    <source>
        <dbReference type="Proteomes" id="UP000011134"/>
    </source>
</evidence>
<feature type="domain" description="AAA" evidence="1">
    <location>
        <begin position="2"/>
        <end position="49"/>
    </location>
</feature>
<organism evidence="2 3">
    <name type="scientific">Photobacterium marinum</name>
    <dbReference type="NCBI Taxonomy" id="1056511"/>
    <lineage>
        <taxon>Bacteria</taxon>
        <taxon>Pseudomonadati</taxon>
        <taxon>Pseudomonadota</taxon>
        <taxon>Gammaproteobacteria</taxon>
        <taxon>Vibrionales</taxon>
        <taxon>Vibrionaceae</taxon>
        <taxon>Photobacterium</taxon>
    </lineage>
</organism>
<dbReference type="PATRIC" id="fig|1056511.3.peg.3391"/>
<evidence type="ECO:0000313" key="2">
    <source>
        <dbReference type="EMBL" id="ELR64623.1"/>
    </source>
</evidence>
<name>L8J8U0_9GAMM</name>
<dbReference type="InterPro" id="IPR027417">
    <property type="entry name" value="P-loop_NTPase"/>
</dbReference>
<gene>
    <name evidence="2" type="ORF">C942_02316</name>
</gene>
<dbReference type="Proteomes" id="UP000011134">
    <property type="component" value="Unassembled WGS sequence"/>
</dbReference>
<accession>L8J8U0</accession>
<dbReference type="AlphaFoldDB" id="L8J8U0"/>
<comment type="caution">
    <text evidence="2">The sequence shown here is derived from an EMBL/GenBank/DDBJ whole genome shotgun (WGS) entry which is preliminary data.</text>
</comment>
<dbReference type="OrthoDB" id="6504813at2"/>
<dbReference type="CDD" id="cd02042">
    <property type="entry name" value="ParAB_family"/>
    <property type="match status" value="1"/>
</dbReference>
<dbReference type="EMBL" id="AMZO01000024">
    <property type="protein sequence ID" value="ELR64623.1"/>
    <property type="molecule type" value="Genomic_DNA"/>
</dbReference>
<evidence type="ECO:0000259" key="1">
    <source>
        <dbReference type="Pfam" id="PF13614"/>
    </source>
</evidence>
<reference evidence="2 3" key="1">
    <citation type="submission" date="2012-12" db="EMBL/GenBank/DDBJ databases">
        <title>Genome Assembly of Photobacterium sp. AK15.</title>
        <authorList>
            <person name="Khatri I."/>
            <person name="Vaidya B."/>
            <person name="Srinivas T.N.R."/>
            <person name="Subramanian S."/>
            <person name="Pinnaka A."/>
        </authorList>
    </citation>
    <scope>NUCLEOTIDE SEQUENCE [LARGE SCALE GENOMIC DNA]</scope>
    <source>
        <strain evidence="2 3">AK15</strain>
    </source>
</reference>
<dbReference type="RefSeq" id="WP_007467749.1">
    <property type="nucleotide sequence ID" value="NZ_AMZO01000024.1"/>
</dbReference>
<sequence>MIISVAHQKGGVGKTTLLYNLAAIIKPDLIIDLDPHDGLTILNRLRDQQYNVASAKTDKELIGLIKEYQDKTVMIDCGGFDSGVNRIAVAASNVTIVPIQYESMTERVGLNGYTKVLSEISENVNRDITAHVLYYRQNSARKDFSDTDSFIERSKHLSKFTNVLPGRAEYNNALNKHHAVVEHTTTRGSRAARELHAFVDELLTIASIDS</sequence>
<keyword evidence="3" id="KW-1185">Reference proteome</keyword>
<proteinExistence type="predicted"/>
<dbReference type="Pfam" id="PF13614">
    <property type="entry name" value="AAA_31"/>
    <property type="match status" value="1"/>
</dbReference>
<dbReference type="PIRSF" id="PIRSF009320">
    <property type="entry name" value="Nuc_binding_HP_1000"/>
    <property type="match status" value="1"/>
</dbReference>
<dbReference type="SUPFAM" id="SSF52540">
    <property type="entry name" value="P-loop containing nucleoside triphosphate hydrolases"/>
    <property type="match status" value="1"/>
</dbReference>